<dbReference type="CDD" id="cd00065">
    <property type="entry name" value="FYVE_like_SF"/>
    <property type="match status" value="1"/>
</dbReference>
<evidence type="ECO:0000256" key="1">
    <source>
        <dbReference type="SAM" id="MobiDB-lite"/>
    </source>
</evidence>
<feature type="region of interest" description="Disordered" evidence="1">
    <location>
        <begin position="420"/>
        <end position="439"/>
    </location>
</feature>
<sequence length="439" mass="48462">MAVFVELEDDDLEPPQHPSGDLPIWKLHNLDIAGSRREQPPAVSKDTRDEAHEFAVQEFHNRNALTEALGCYPIISAITANIDLNTLDNLSQTCRQVRADLLQYRKPLLATTLRCCNDDLPVDGEETLRYRARAGNWFYMEETGRSGNYNGKAGECARDMVSECRRCGTVVCRNCAIKPPMPVVLRDRHRRLCRACVKAPIGELCKPRLPPDVSIDSDDVQRAVCKCATSGVWLCQPCGRSIRGADFDYQAIWKWRNQYGDPHGNVGIGIGEGDRGVICGREGSCCAAKEREQEIDCDAEDARGEGFVLGSSPATHSTVAPPWSSESSLPTALNASWTFMPPNDTAERTPSPALGPGYARHEVEGIGGVIKKTMVKMVKIGACVPEYREERQNSLLMQREIQGRVRSWCGWCWRVIPSRKDLDGDDCAASSGSSSSSES</sequence>
<gene>
    <name evidence="2" type="ORF">E0L32_011883</name>
</gene>
<keyword evidence="3" id="KW-1185">Reference proteome</keyword>
<comment type="caution">
    <text evidence="2">The sequence shown here is derived from an EMBL/GenBank/DDBJ whole genome shotgun (WGS) entry which is preliminary data.</text>
</comment>
<protein>
    <submittedName>
        <fullName evidence="2">Uncharacterized protein</fullName>
    </submittedName>
</protein>
<name>A0A507BGZ9_9PEZI</name>
<evidence type="ECO:0000313" key="3">
    <source>
        <dbReference type="Proteomes" id="UP000319257"/>
    </source>
</evidence>
<dbReference type="AlphaFoldDB" id="A0A507BGZ9"/>
<accession>A0A507BGZ9</accession>
<feature type="compositionally biased region" description="Low complexity" evidence="1">
    <location>
        <begin position="430"/>
        <end position="439"/>
    </location>
</feature>
<dbReference type="GeneID" id="41979330"/>
<organism evidence="2 3">
    <name type="scientific">Thyridium curvatum</name>
    <dbReference type="NCBI Taxonomy" id="1093900"/>
    <lineage>
        <taxon>Eukaryota</taxon>
        <taxon>Fungi</taxon>
        <taxon>Dikarya</taxon>
        <taxon>Ascomycota</taxon>
        <taxon>Pezizomycotina</taxon>
        <taxon>Sordariomycetes</taxon>
        <taxon>Sordariomycetidae</taxon>
        <taxon>Thyridiales</taxon>
        <taxon>Thyridiaceae</taxon>
        <taxon>Thyridium</taxon>
    </lineage>
</organism>
<dbReference type="STRING" id="1093900.A0A507BGZ9"/>
<dbReference type="Proteomes" id="UP000319257">
    <property type="component" value="Unassembled WGS sequence"/>
</dbReference>
<reference evidence="2 3" key="1">
    <citation type="submission" date="2019-06" db="EMBL/GenBank/DDBJ databases">
        <title>Draft genome sequence of the filamentous fungus Phialemoniopsis curvata isolated from diesel fuel.</title>
        <authorList>
            <person name="Varaljay V.A."/>
            <person name="Lyon W.J."/>
            <person name="Crouch A.L."/>
            <person name="Drake C.E."/>
            <person name="Hollomon J.M."/>
            <person name="Nadeau L.J."/>
            <person name="Nunn H.S."/>
            <person name="Stevenson B.S."/>
            <person name="Bojanowski C.L."/>
            <person name="Crookes-Goodson W.J."/>
        </authorList>
    </citation>
    <scope>NUCLEOTIDE SEQUENCE [LARGE SCALE GENOMIC DNA]</scope>
    <source>
        <strain evidence="2 3">D216</strain>
    </source>
</reference>
<dbReference type="OrthoDB" id="5288318at2759"/>
<dbReference type="RefSeq" id="XP_030999775.1">
    <property type="nucleotide sequence ID" value="XM_031134662.1"/>
</dbReference>
<proteinExistence type="predicted"/>
<evidence type="ECO:0000313" key="2">
    <source>
        <dbReference type="EMBL" id="TPX18064.1"/>
    </source>
</evidence>
<dbReference type="EMBL" id="SKBQ01000122">
    <property type="protein sequence ID" value="TPX18064.1"/>
    <property type="molecule type" value="Genomic_DNA"/>
</dbReference>
<dbReference type="InParanoid" id="A0A507BGZ9"/>